<reference evidence="2 3" key="1">
    <citation type="submission" date="2018-03" db="EMBL/GenBank/DDBJ databases">
        <title>Draft Genome Sequences of the Obligatory Marine Myxobacteria Enhygromyxa salina SWB005.</title>
        <authorList>
            <person name="Poehlein A."/>
            <person name="Moghaddam J.A."/>
            <person name="Harms H."/>
            <person name="Alanjari M."/>
            <person name="Koenig G.M."/>
            <person name="Daniel R."/>
            <person name="Schaeberle T.F."/>
        </authorList>
    </citation>
    <scope>NUCLEOTIDE SEQUENCE [LARGE SCALE GENOMIC DNA]</scope>
    <source>
        <strain evidence="2 3">SWB005</strain>
    </source>
</reference>
<dbReference type="Proteomes" id="UP000237968">
    <property type="component" value="Unassembled WGS sequence"/>
</dbReference>
<dbReference type="RefSeq" id="WP_106391750.1">
    <property type="nucleotide sequence ID" value="NZ_PVNK01000119.1"/>
</dbReference>
<evidence type="ECO:0000313" key="2">
    <source>
        <dbReference type="EMBL" id="PRQ02405.1"/>
    </source>
</evidence>
<evidence type="ECO:0000313" key="3">
    <source>
        <dbReference type="Proteomes" id="UP000237968"/>
    </source>
</evidence>
<dbReference type="GO" id="GO:0003978">
    <property type="term" value="F:UDP-glucose 4-epimerase activity"/>
    <property type="evidence" value="ECO:0007669"/>
    <property type="project" value="UniProtKB-EC"/>
</dbReference>
<dbReference type="PANTHER" id="PTHR43245">
    <property type="entry name" value="BIFUNCTIONAL POLYMYXIN RESISTANCE PROTEIN ARNA"/>
    <property type="match status" value="1"/>
</dbReference>
<protein>
    <submittedName>
        <fullName evidence="2">UDP-glucose 4-epimerase</fullName>
        <ecNumber evidence="2">5.1.3.2</ecNumber>
    </submittedName>
</protein>
<accession>A0A2S9YBC4</accession>
<dbReference type="OrthoDB" id="9801785at2"/>
<evidence type="ECO:0000259" key="1">
    <source>
        <dbReference type="Pfam" id="PF01370"/>
    </source>
</evidence>
<dbReference type="SUPFAM" id="SSF51735">
    <property type="entry name" value="NAD(P)-binding Rossmann-fold domains"/>
    <property type="match status" value="1"/>
</dbReference>
<dbReference type="Pfam" id="PF01370">
    <property type="entry name" value="Epimerase"/>
    <property type="match status" value="1"/>
</dbReference>
<dbReference type="AlphaFoldDB" id="A0A2S9YBC4"/>
<comment type="caution">
    <text evidence="2">The sequence shown here is derived from an EMBL/GenBank/DDBJ whole genome shotgun (WGS) entry which is preliminary data.</text>
</comment>
<dbReference type="InterPro" id="IPR050177">
    <property type="entry name" value="Lipid_A_modif_metabolic_enz"/>
</dbReference>
<dbReference type="InterPro" id="IPR036291">
    <property type="entry name" value="NAD(P)-bd_dom_sf"/>
</dbReference>
<keyword evidence="3" id="KW-1185">Reference proteome</keyword>
<dbReference type="Gene3D" id="3.40.50.720">
    <property type="entry name" value="NAD(P)-binding Rossmann-like Domain"/>
    <property type="match status" value="1"/>
</dbReference>
<organism evidence="2 3">
    <name type="scientific">Enhygromyxa salina</name>
    <dbReference type="NCBI Taxonomy" id="215803"/>
    <lineage>
        <taxon>Bacteria</taxon>
        <taxon>Pseudomonadati</taxon>
        <taxon>Myxococcota</taxon>
        <taxon>Polyangia</taxon>
        <taxon>Nannocystales</taxon>
        <taxon>Nannocystaceae</taxon>
        <taxon>Enhygromyxa</taxon>
    </lineage>
</organism>
<keyword evidence="2" id="KW-0413">Isomerase</keyword>
<gene>
    <name evidence="2" type="primary">galE_1</name>
    <name evidence="2" type="ORF">ENSA5_23320</name>
</gene>
<dbReference type="InterPro" id="IPR001509">
    <property type="entry name" value="Epimerase_deHydtase"/>
</dbReference>
<proteinExistence type="predicted"/>
<dbReference type="EC" id="5.1.3.2" evidence="2"/>
<sequence length="313" mass="33484">MRNVIVTGSEGLVGSLLTRTLEAQGVEVVRYDLELGQDVRVQKDFAEALSGCEGIVHLAAVSRVIWGEQDPELCWATNVGGTQKVIEAAVEARERPWLVFASSREVYGDAAELPVGEDAAKQAVNVYGRAKIRGEELVHAARADGLRTSVVRLSNVYGSTGDHADRVVPAFTRAAALGGVLRVDGLGHTFDFTHVSDTVAGLVAICEQLHAGEARLPDLHLLTGQPTTLEQLARLALAHAHGQAKLVEAPPRSFDVANFYGDPSRARELLGWRAQVDIRSGVRQMVEDFARELGASEGAAASDPNLERVAAAL</sequence>
<dbReference type="EMBL" id="PVNK01000119">
    <property type="protein sequence ID" value="PRQ02405.1"/>
    <property type="molecule type" value="Genomic_DNA"/>
</dbReference>
<name>A0A2S9YBC4_9BACT</name>
<feature type="domain" description="NAD-dependent epimerase/dehydratase" evidence="1">
    <location>
        <begin position="4"/>
        <end position="213"/>
    </location>
</feature>